<dbReference type="InterPro" id="IPR045255">
    <property type="entry name" value="RanBP1-like"/>
</dbReference>
<name>A0A9D4TIW1_CHLVU</name>
<dbReference type="OrthoDB" id="2357150at2759"/>
<keyword evidence="8" id="KW-1185">Reference proteome</keyword>
<evidence type="ECO:0000256" key="5">
    <source>
        <dbReference type="SAM" id="MobiDB-lite"/>
    </source>
</evidence>
<dbReference type="AlphaFoldDB" id="A0A9D4TIW1"/>
<dbReference type="Gene3D" id="2.30.29.30">
    <property type="entry name" value="Pleckstrin-homology domain (PH domain)/Phosphotyrosine-binding domain (PTB)"/>
    <property type="match status" value="1"/>
</dbReference>
<dbReference type="GO" id="GO:0051028">
    <property type="term" value="P:mRNA transport"/>
    <property type="evidence" value="ECO:0007669"/>
    <property type="project" value="UniProtKB-KW"/>
</dbReference>
<reference evidence="7" key="2">
    <citation type="submission" date="2020-11" db="EMBL/GenBank/DDBJ databases">
        <authorList>
            <person name="Cecchin M."/>
            <person name="Marcolungo L."/>
            <person name="Rossato M."/>
            <person name="Girolomoni L."/>
            <person name="Cosentino E."/>
            <person name="Cuine S."/>
            <person name="Li-Beisson Y."/>
            <person name="Delledonne M."/>
            <person name="Ballottari M."/>
        </authorList>
    </citation>
    <scope>NUCLEOTIDE SEQUENCE</scope>
    <source>
        <strain evidence="7">211/11P</strain>
        <tissue evidence="7">Whole cell</tissue>
    </source>
</reference>
<feature type="region of interest" description="Disordered" evidence="5">
    <location>
        <begin position="1"/>
        <end position="28"/>
    </location>
</feature>
<dbReference type="GO" id="GO:0005737">
    <property type="term" value="C:cytoplasm"/>
    <property type="evidence" value="ECO:0007669"/>
    <property type="project" value="TreeGrafter"/>
</dbReference>
<organism evidence="7 8">
    <name type="scientific">Chlorella vulgaris</name>
    <name type="common">Green alga</name>
    <dbReference type="NCBI Taxonomy" id="3077"/>
    <lineage>
        <taxon>Eukaryota</taxon>
        <taxon>Viridiplantae</taxon>
        <taxon>Chlorophyta</taxon>
        <taxon>core chlorophytes</taxon>
        <taxon>Trebouxiophyceae</taxon>
        <taxon>Chlorellales</taxon>
        <taxon>Chlorellaceae</taxon>
        <taxon>Chlorella clade</taxon>
        <taxon>Chlorella</taxon>
    </lineage>
</organism>
<evidence type="ECO:0000256" key="3">
    <source>
        <dbReference type="ARBA" id="ARBA00023010"/>
    </source>
</evidence>
<dbReference type="GO" id="GO:0015031">
    <property type="term" value="P:protein transport"/>
    <property type="evidence" value="ECO:0007669"/>
    <property type="project" value="UniProtKB-KW"/>
</dbReference>
<dbReference type="Pfam" id="PF00638">
    <property type="entry name" value="Ran_BP1"/>
    <property type="match status" value="1"/>
</dbReference>
<evidence type="ECO:0000256" key="1">
    <source>
        <dbReference type="ARBA" id="ARBA00004567"/>
    </source>
</evidence>
<keyword evidence="4" id="KW-0906">Nuclear pore complex</keyword>
<dbReference type="CDD" id="cd13179">
    <property type="entry name" value="RanBD_RanBP1"/>
    <property type="match status" value="1"/>
</dbReference>
<dbReference type="SMART" id="SM00160">
    <property type="entry name" value="RanBD"/>
    <property type="match status" value="1"/>
</dbReference>
<evidence type="ECO:0000313" key="7">
    <source>
        <dbReference type="EMBL" id="KAI3426862.1"/>
    </source>
</evidence>
<dbReference type="PANTHER" id="PTHR23138:SF87">
    <property type="entry name" value="E3 SUMO-PROTEIN LIGASE RANBP2"/>
    <property type="match status" value="1"/>
</dbReference>
<dbReference type="InterPro" id="IPR011993">
    <property type="entry name" value="PH-like_dom_sf"/>
</dbReference>
<protein>
    <recommendedName>
        <fullName evidence="6">RanBD1 domain-containing protein</fullName>
    </recommendedName>
</protein>
<feature type="compositionally biased region" description="Acidic residues" evidence="5">
    <location>
        <begin position="62"/>
        <end position="73"/>
    </location>
</feature>
<feature type="region of interest" description="Disordered" evidence="5">
    <location>
        <begin position="222"/>
        <end position="258"/>
    </location>
</feature>
<evidence type="ECO:0000256" key="4">
    <source>
        <dbReference type="ARBA" id="ARBA00023132"/>
    </source>
</evidence>
<dbReference type="EMBL" id="SIDB01000010">
    <property type="protein sequence ID" value="KAI3426862.1"/>
    <property type="molecule type" value="Genomic_DNA"/>
</dbReference>
<keyword evidence="3" id="KW-0811">Translocation</keyword>
<dbReference type="InterPro" id="IPR000156">
    <property type="entry name" value="Ran_bind_dom"/>
</dbReference>
<dbReference type="Proteomes" id="UP001055712">
    <property type="component" value="Unassembled WGS sequence"/>
</dbReference>
<gene>
    <name evidence="7" type="ORF">D9Q98_006808</name>
</gene>
<keyword evidence="4" id="KW-0539">Nucleus</keyword>
<sequence>MSSEEQPTVKADAAEEPKAASPTPIFGASSTFGGTGFGGFAAQAAAADSGDAAAPPAAAAGGDDEEEAGEGEEECKAEFKPVVQLDEVEISTGEEEEEALFDAKCKLYRYDNDAAEWKERGVGQGRILKHKENKKIRFLMRQDKTLKIRGNHIIMPGTKVQEHGGSDKAMVWSCVDFADESQRMELFCIRFASPERAQQFQAAYHDAGRQMGELIGQPDFVEQSEESKAADELAAEVEAKAKVEEEGGEAKQETAAAE</sequence>
<proteinExistence type="predicted"/>
<feature type="compositionally biased region" description="Low complexity" evidence="5">
    <location>
        <begin position="44"/>
        <end position="61"/>
    </location>
</feature>
<dbReference type="GO" id="GO:0006913">
    <property type="term" value="P:nucleocytoplasmic transport"/>
    <property type="evidence" value="ECO:0007669"/>
    <property type="project" value="InterPro"/>
</dbReference>
<feature type="domain" description="RanBD1" evidence="6">
    <location>
        <begin position="78"/>
        <end position="213"/>
    </location>
</feature>
<dbReference type="PANTHER" id="PTHR23138">
    <property type="entry name" value="RAN BINDING PROTEIN"/>
    <property type="match status" value="1"/>
</dbReference>
<dbReference type="GO" id="GO:0005643">
    <property type="term" value="C:nuclear pore"/>
    <property type="evidence" value="ECO:0007669"/>
    <property type="project" value="UniProtKB-SubCell"/>
</dbReference>
<dbReference type="FunFam" id="2.30.29.30:FF:000312">
    <property type="entry name" value="Ran binding protein 1"/>
    <property type="match status" value="1"/>
</dbReference>
<keyword evidence="2" id="KW-0813">Transport</keyword>
<feature type="compositionally biased region" description="Basic and acidic residues" evidence="5">
    <location>
        <begin position="225"/>
        <end position="252"/>
    </location>
</feature>
<keyword evidence="4" id="KW-0653">Protein transport</keyword>
<dbReference type="InterPro" id="IPR045256">
    <property type="entry name" value="RanBP1_RanBD"/>
</dbReference>
<dbReference type="SUPFAM" id="SSF50729">
    <property type="entry name" value="PH domain-like"/>
    <property type="match status" value="1"/>
</dbReference>
<comment type="caution">
    <text evidence="7">The sequence shown here is derived from an EMBL/GenBank/DDBJ whole genome shotgun (WGS) entry which is preliminary data.</text>
</comment>
<reference evidence="7" key="1">
    <citation type="journal article" date="2019" name="Plant J.">
        <title>Chlorella vulgaris genome assembly and annotation reveals the molecular basis for metabolic acclimation to high light conditions.</title>
        <authorList>
            <person name="Cecchin M."/>
            <person name="Marcolungo L."/>
            <person name="Rossato M."/>
            <person name="Girolomoni L."/>
            <person name="Cosentino E."/>
            <person name="Cuine S."/>
            <person name="Li-Beisson Y."/>
            <person name="Delledonne M."/>
            <person name="Ballottari M."/>
        </authorList>
    </citation>
    <scope>NUCLEOTIDE SEQUENCE</scope>
    <source>
        <strain evidence="7">211/11P</strain>
    </source>
</reference>
<accession>A0A9D4TIW1</accession>
<keyword evidence="2" id="KW-0509">mRNA transport</keyword>
<dbReference type="PROSITE" id="PS50196">
    <property type="entry name" value="RANBD1"/>
    <property type="match status" value="1"/>
</dbReference>
<evidence type="ECO:0000313" key="8">
    <source>
        <dbReference type="Proteomes" id="UP001055712"/>
    </source>
</evidence>
<evidence type="ECO:0000256" key="2">
    <source>
        <dbReference type="ARBA" id="ARBA00022816"/>
    </source>
</evidence>
<comment type="subcellular location">
    <subcellularLocation>
        <location evidence="1">Nucleus</location>
        <location evidence="1">Nuclear pore complex</location>
    </subcellularLocation>
</comment>
<dbReference type="GO" id="GO:0005096">
    <property type="term" value="F:GTPase activator activity"/>
    <property type="evidence" value="ECO:0007669"/>
    <property type="project" value="TreeGrafter"/>
</dbReference>
<evidence type="ECO:0000259" key="6">
    <source>
        <dbReference type="PROSITE" id="PS50196"/>
    </source>
</evidence>
<feature type="region of interest" description="Disordered" evidence="5">
    <location>
        <begin position="44"/>
        <end position="75"/>
    </location>
</feature>